<dbReference type="Proteomes" id="UP000094569">
    <property type="component" value="Unassembled WGS sequence"/>
</dbReference>
<accession>A0A1E3BHL1</accession>
<dbReference type="EMBL" id="JXNT01000003">
    <property type="protein sequence ID" value="ODM20439.1"/>
    <property type="molecule type" value="Genomic_DNA"/>
</dbReference>
<proteinExistence type="predicted"/>
<evidence type="ECO:0000313" key="3">
    <source>
        <dbReference type="Proteomes" id="UP000094569"/>
    </source>
</evidence>
<evidence type="ECO:0000313" key="2">
    <source>
        <dbReference type="EMBL" id="ODM20439.1"/>
    </source>
</evidence>
<protein>
    <submittedName>
        <fullName evidence="2">Uncharacterized protein</fullName>
    </submittedName>
</protein>
<feature type="compositionally biased region" description="Acidic residues" evidence="1">
    <location>
        <begin position="43"/>
        <end position="52"/>
    </location>
</feature>
<organism evidence="2 3">
    <name type="scientific">Aspergillus cristatus</name>
    <name type="common">Chinese Fuzhuan brick tea-fermentation fungus</name>
    <name type="synonym">Eurotium cristatum</name>
    <dbReference type="NCBI Taxonomy" id="573508"/>
    <lineage>
        <taxon>Eukaryota</taxon>
        <taxon>Fungi</taxon>
        <taxon>Dikarya</taxon>
        <taxon>Ascomycota</taxon>
        <taxon>Pezizomycotina</taxon>
        <taxon>Eurotiomycetes</taxon>
        <taxon>Eurotiomycetidae</taxon>
        <taxon>Eurotiales</taxon>
        <taxon>Aspergillaceae</taxon>
        <taxon>Aspergillus</taxon>
        <taxon>Aspergillus subgen. Aspergillus</taxon>
    </lineage>
</organism>
<dbReference type="OrthoDB" id="4479198at2759"/>
<comment type="caution">
    <text evidence="2">The sequence shown here is derived from an EMBL/GenBank/DDBJ whole genome shotgun (WGS) entry which is preliminary data.</text>
</comment>
<dbReference type="VEuPathDB" id="FungiDB:SI65_03492"/>
<reference evidence="2 3" key="1">
    <citation type="journal article" date="2016" name="BMC Genomics">
        <title>Comparative genomic and transcriptomic analyses of the Fuzhuan brick tea-fermentation fungus Aspergillus cristatus.</title>
        <authorList>
            <person name="Ge Y."/>
            <person name="Wang Y."/>
            <person name="Liu Y."/>
            <person name="Tan Y."/>
            <person name="Ren X."/>
            <person name="Zhang X."/>
            <person name="Hyde K.D."/>
            <person name="Liu Y."/>
            <person name="Liu Z."/>
        </authorList>
    </citation>
    <scope>NUCLEOTIDE SEQUENCE [LARGE SCALE GENOMIC DNA]</scope>
    <source>
        <strain evidence="2 3">GZAAS20.1005</strain>
    </source>
</reference>
<name>A0A1E3BHL1_ASPCR</name>
<evidence type="ECO:0000256" key="1">
    <source>
        <dbReference type="SAM" id="MobiDB-lite"/>
    </source>
</evidence>
<dbReference type="AlphaFoldDB" id="A0A1E3BHL1"/>
<gene>
    <name evidence="2" type="ORF">SI65_03492</name>
</gene>
<feature type="region of interest" description="Disordered" evidence="1">
    <location>
        <begin position="31"/>
        <end position="59"/>
    </location>
</feature>
<keyword evidence="3" id="KW-1185">Reference proteome</keyword>
<sequence>MDIGNFLNPVEESVDLIESEEEGSSETLLEHLITGASNTGDVYNDDQEDDSPEPAPLPKPLEALNAVRLLISYMEGQDVSRASLLRSLERLERDLESEIITSRTQGTLDSWLR</sequence>